<dbReference type="Proteomes" id="UP000295807">
    <property type="component" value="Unassembled WGS sequence"/>
</dbReference>
<dbReference type="InterPro" id="IPR043741">
    <property type="entry name" value="DUF5686"/>
</dbReference>
<evidence type="ECO:0000313" key="3">
    <source>
        <dbReference type="Proteomes" id="UP000295807"/>
    </source>
</evidence>
<dbReference type="AlphaFoldDB" id="A0A4R3KLV5"/>
<comment type="caution">
    <text evidence="2">The sequence shown here is derived from an EMBL/GenBank/DDBJ whole genome shotgun (WGS) entry which is preliminary data.</text>
</comment>
<evidence type="ECO:0000256" key="1">
    <source>
        <dbReference type="SAM" id="SignalP"/>
    </source>
</evidence>
<name>A0A4R3KLV5_9SPHI</name>
<dbReference type="OrthoDB" id="983143at2"/>
<dbReference type="Gene3D" id="2.60.40.1120">
    <property type="entry name" value="Carboxypeptidase-like, regulatory domain"/>
    <property type="match status" value="1"/>
</dbReference>
<evidence type="ECO:0000313" key="2">
    <source>
        <dbReference type="EMBL" id="TCS85170.1"/>
    </source>
</evidence>
<reference evidence="2 3" key="1">
    <citation type="submission" date="2019-03" db="EMBL/GenBank/DDBJ databases">
        <title>Genomic Encyclopedia of Type Strains, Phase IV (KMG-IV): sequencing the most valuable type-strain genomes for metagenomic binning, comparative biology and taxonomic classification.</title>
        <authorList>
            <person name="Goeker M."/>
        </authorList>
    </citation>
    <scope>NUCLEOTIDE SEQUENCE [LARGE SCALE GENOMIC DNA]</scope>
    <source>
        <strain evidence="2 3">DSM 21100</strain>
    </source>
</reference>
<dbReference type="RefSeq" id="WP_132130384.1">
    <property type="nucleotide sequence ID" value="NZ_CP042432.1"/>
</dbReference>
<keyword evidence="3" id="KW-1185">Reference proteome</keyword>
<dbReference type="Pfam" id="PF13715">
    <property type="entry name" value="CarbopepD_reg_2"/>
    <property type="match status" value="1"/>
</dbReference>
<keyword evidence="2" id="KW-0378">Hydrolase</keyword>
<proteinExistence type="predicted"/>
<feature type="signal peptide" evidence="1">
    <location>
        <begin position="1"/>
        <end position="23"/>
    </location>
</feature>
<gene>
    <name evidence="2" type="ORF">EDD80_11440</name>
</gene>
<sequence length="822" mass="94062">MIINGFKVLLFLAGICMTVLTEAQTQAQTYSVAGTVSDSLGEPVPFASVFVSGSSRGVTANENGFYMLRLGKGDWKLLFKSIGYRQETRPLSLSSDTVLDVRLSQERLRLETVAVTASREDPAYAIIRKAIARRQTHLRQEQNYAADVYIKGLQRMEDAPEKFLGMDVRNALELDSNNQGIVYLSESQSELFVKDPDTYKEIVYSSKVAGDNSGFSFNEASEMLFSFYQNLLLRDLNNRGFVSPVADNALFYYRYRLEGTFEESGYLVNKIAVIPRRRHDPVFRGHIYIMENNWRIHSLDLTLTRDAQLNFVDSLNIKQTFRETGDSLWMPATKRLRYGIKLLKFHLTGYFLGVFDNYRMPVEFEEGFFNNEVVRIEKGANEKDSAYWAADRPVPLTGEEREGYHEKDSIARLKETEAYLDSLDAKNNRFKIGKFIFPGYVYNDRFHKQSHHISPLLLGLQFNTVEGAALEMAYRYRKELEDGRSWSVSPRLRYGFSNHHFNPSAEAEYHYSPLHQASVGLRGGSEVADFNAHSPVNALVNSIFTLAAGRNLKKIYERRFLELFAGREVWNGLTLHTEIGYARRLPLVNTNYYSFRKEEDRRFEANDPLKEEGNAPAFAAHNALSWKVQADIVFGQQYKTLPDERWRLGSPWPRLRLSYTKGIPLAGSEVDYDVLSLSVYDRRVNLGLYGQSAFSLGGGGFLNNRSLYYMDAHQFSGNTDIYAGLNFDRFYLLGNYSAFSTDYFLEGHFEHNLEGFLLNKVPLLRQLKLRETVGVNYLYTENLQHYWELFLGVQKIGLKAGWAFSWGPDGKMSNGLRIGLGL</sequence>
<dbReference type="EMBL" id="SMAD01000014">
    <property type="protein sequence ID" value="TCS85170.1"/>
    <property type="molecule type" value="Genomic_DNA"/>
</dbReference>
<keyword evidence="1" id="KW-0732">Signal</keyword>
<dbReference type="InterPro" id="IPR008969">
    <property type="entry name" value="CarboxyPept-like_regulatory"/>
</dbReference>
<keyword evidence="2" id="KW-0121">Carboxypeptidase</keyword>
<dbReference type="GO" id="GO:0004180">
    <property type="term" value="F:carboxypeptidase activity"/>
    <property type="evidence" value="ECO:0007669"/>
    <property type="project" value="UniProtKB-KW"/>
</dbReference>
<protein>
    <submittedName>
        <fullName evidence="2">Carboxypeptidase-like protein</fullName>
    </submittedName>
</protein>
<dbReference type="SUPFAM" id="SSF49464">
    <property type="entry name" value="Carboxypeptidase regulatory domain-like"/>
    <property type="match status" value="1"/>
</dbReference>
<feature type="chain" id="PRO_5020739902" evidence="1">
    <location>
        <begin position="24"/>
        <end position="822"/>
    </location>
</feature>
<organism evidence="2 3">
    <name type="scientific">Anseongella ginsenosidimutans</name>
    <dbReference type="NCBI Taxonomy" id="496056"/>
    <lineage>
        <taxon>Bacteria</taxon>
        <taxon>Pseudomonadati</taxon>
        <taxon>Bacteroidota</taxon>
        <taxon>Sphingobacteriia</taxon>
        <taxon>Sphingobacteriales</taxon>
        <taxon>Sphingobacteriaceae</taxon>
        <taxon>Anseongella</taxon>
    </lineage>
</organism>
<accession>A0A4R3KLV5</accession>
<keyword evidence="2" id="KW-0645">Protease</keyword>
<dbReference type="Pfam" id="PF18939">
    <property type="entry name" value="DUF5686"/>
    <property type="match status" value="1"/>
</dbReference>